<feature type="transmembrane region" description="Helical" evidence="1">
    <location>
        <begin position="69"/>
        <end position="88"/>
    </location>
</feature>
<protein>
    <submittedName>
        <fullName evidence="2">Uncharacterized protein</fullName>
    </submittedName>
</protein>
<dbReference type="Proteomes" id="UP000199183">
    <property type="component" value="Unassembled WGS sequence"/>
</dbReference>
<feature type="transmembrane region" description="Helical" evidence="1">
    <location>
        <begin position="35"/>
        <end position="57"/>
    </location>
</feature>
<sequence length="90" mass="10222">MYLRWLCATDHEVATAMSALRRDARPAWVPTKRQVLVHVNHCLILWYLCIVFMAVGVRVDSYQDGRVRAADIIGLAVCLAILAAWLYGTY</sequence>
<proteinExistence type="predicted"/>
<keyword evidence="3" id="KW-1185">Reference proteome</keyword>
<gene>
    <name evidence="2" type="ORF">SAMN04489806_0835</name>
</gene>
<evidence type="ECO:0000313" key="2">
    <source>
        <dbReference type="EMBL" id="SEB49061.1"/>
    </source>
</evidence>
<dbReference type="STRING" id="640635.SAMN04489806_0835"/>
<keyword evidence="1" id="KW-0472">Membrane</keyword>
<evidence type="ECO:0000256" key="1">
    <source>
        <dbReference type="SAM" id="Phobius"/>
    </source>
</evidence>
<organism evidence="2 3">
    <name type="scientific">Paramicrobacterium humi</name>
    <dbReference type="NCBI Taxonomy" id="640635"/>
    <lineage>
        <taxon>Bacteria</taxon>
        <taxon>Bacillati</taxon>
        <taxon>Actinomycetota</taxon>
        <taxon>Actinomycetes</taxon>
        <taxon>Micrococcales</taxon>
        <taxon>Microbacteriaceae</taxon>
        <taxon>Paramicrobacterium</taxon>
    </lineage>
</organism>
<reference evidence="2 3" key="1">
    <citation type="submission" date="2016-10" db="EMBL/GenBank/DDBJ databases">
        <authorList>
            <person name="de Groot N.N."/>
        </authorList>
    </citation>
    <scope>NUCLEOTIDE SEQUENCE [LARGE SCALE GENOMIC DNA]</scope>
    <source>
        <strain evidence="2 3">DSM 21799</strain>
    </source>
</reference>
<keyword evidence="1" id="KW-0812">Transmembrane</keyword>
<dbReference type="EMBL" id="FNRY01000001">
    <property type="protein sequence ID" value="SEB49061.1"/>
    <property type="molecule type" value="Genomic_DNA"/>
</dbReference>
<name>A0A1H4JRZ8_9MICO</name>
<accession>A0A1H4JRZ8</accession>
<keyword evidence="1" id="KW-1133">Transmembrane helix</keyword>
<dbReference type="AlphaFoldDB" id="A0A1H4JRZ8"/>
<evidence type="ECO:0000313" key="3">
    <source>
        <dbReference type="Proteomes" id="UP000199183"/>
    </source>
</evidence>